<dbReference type="EMBL" id="SHNO01000001">
    <property type="protein sequence ID" value="MCX2975928.1"/>
    <property type="molecule type" value="Genomic_DNA"/>
</dbReference>
<accession>A0ABT3T0Z0</accession>
<proteinExistence type="predicted"/>
<organism evidence="1 2">
    <name type="scientific">Candidatus Marimicrobium litorale</name>
    <dbReference type="NCBI Taxonomy" id="2518991"/>
    <lineage>
        <taxon>Bacteria</taxon>
        <taxon>Pseudomonadati</taxon>
        <taxon>Pseudomonadota</taxon>
        <taxon>Gammaproteobacteria</taxon>
        <taxon>Cellvibrionales</taxon>
        <taxon>Halieaceae</taxon>
        <taxon>Marimicrobium</taxon>
    </lineage>
</organism>
<dbReference type="Proteomes" id="UP001143304">
    <property type="component" value="Unassembled WGS sequence"/>
</dbReference>
<evidence type="ECO:0000313" key="1">
    <source>
        <dbReference type="EMBL" id="MCX2975928.1"/>
    </source>
</evidence>
<reference evidence="1" key="1">
    <citation type="submission" date="2019-02" db="EMBL/GenBank/DDBJ databases">
        <authorList>
            <person name="Li S.-H."/>
        </authorList>
    </citation>
    <scope>NUCLEOTIDE SEQUENCE</scope>
    <source>
        <strain evidence="1">IMCC11814</strain>
    </source>
</reference>
<name>A0ABT3T0Z0_9GAMM</name>
<evidence type="ECO:0000313" key="2">
    <source>
        <dbReference type="Proteomes" id="UP001143304"/>
    </source>
</evidence>
<dbReference type="RefSeq" id="WP_279247686.1">
    <property type="nucleotide sequence ID" value="NZ_SHNO01000001.1"/>
</dbReference>
<gene>
    <name evidence="1" type="ORF">EYC82_00985</name>
</gene>
<protein>
    <submittedName>
        <fullName evidence="1">Uncharacterized protein</fullName>
    </submittedName>
</protein>
<sequence>MKKYSPLMSQHNALVVGNARSEIGINPAHHCFANSGMVVYNMGLPGAKVRDQVSYAANVMNHQPVKAVFLSLDFTDFIFTRRKIGRSGLKTLGEHQEKGFKYRADGEDNPAYLSGLALDYYSALFSLDALVSSFRTVALQGTFASDRTAAGFNPARDYNGVVQVEGSSALFDQKMKDLREHFAVPWYLVDSEGRMDSAFDEIRYFLDLARQKQVRVYLFINPLHEVFWTLLGDRGLTSLNEVWLEEIQELVEGYPRDTVTLWDFSGDSPYIHEPVPAPSIKTGPLKWFWEPSHYREELGGLMIETMLSERCGTDEAFGQKRY</sequence>
<comment type="caution">
    <text evidence="1">The sequence shown here is derived from an EMBL/GenBank/DDBJ whole genome shotgun (WGS) entry which is preliminary data.</text>
</comment>
<keyword evidence="2" id="KW-1185">Reference proteome</keyword>